<keyword evidence="2" id="KW-1185">Reference proteome</keyword>
<comment type="caution">
    <text evidence="1">The sequence shown here is derived from an EMBL/GenBank/DDBJ whole genome shotgun (WGS) entry which is preliminary data.</text>
</comment>
<accession>A0ABS8S3Q2</accession>
<proteinExistence type="predicted"/>
<sequence>MRSGQEEPRWQIEQPIALTVMDERKEEVPSYRVQRRVLSYQVPTQFDGLSPASVVDAWGNSSGMMSLFSSKSSLMHSDISSVLLSSKTSSMSCMNCFSNTYHENFNKQILE</sequence>
<protein>
    <submittedName>
        <fullName evidence="1">Uncharacterized protein</fullName>
    </submittedName>
</protein>
<name>A0ABS8S3Q2_DATST</name>
<evidence type="ECO:0000313" key="2">
    <source>
        <dbReference type="Proteomes" id="UP000823775"/>
    </source>
</evidence>
<reference evidence="1 2" key="1">
    <citation type="journal article" date="2021" name="BMC Genomics">
        <title>Datura genome reveals duplications of psychoactive alkaloid biosynthetic genes and high mutation rate following tissue culture.</title>
        <authorList>
            <person name="Rajewski A."/>
            <person name="Carter-House D."/>
            <person name="Stajich J."/>
            <person name="Litt A."/>
        </authorList>
    </citation>
    <scope>NUCLEOTIDE SEQUENCE [LARGE SCALE GENOMIC DNA]</scope>
    <source>
        <strain evidence="1">AR-01</strain>
    </source>
</reference>
<evidence type="ECO:0000313" key="1">
    <source>
        <dbReference type="EMBL" id="MCD7453672.1"/>
    </source>
</evidence>
<gene>
    <name evidence="1" type="ORF">HAX54_021827</name>
</gene>
<dbReference type="Proteomes" id="UP000823775">
    <property type="component" value="Unassembled WGS sequence"/>
</dbReference>
<organism evidence="1 2">
    <name type="scientific">Datura stramonium</name>
    <name type="common">Jimsonweed</name>
    <name type="synonym">Common thornapple</name>
    <dbReference type="NCBI Taxonomy" id="4076"/>
    <lineage>
        <taxon>Eukaryota</taxon>
        <taxon>Viridiplantae</taxon>
        <taxon>Streptophyta</taxon>
        <taxon>Embryophyta</taxon>
        <taxon>Tracheophyta</taxon>
        <taxon>Spermatophyta</taxon>
        <taxon>Magnoliopsida</taxon>
        <taxon>eudicotyledons</taxon>
        <taxon>Gunneridae</taxon>
        <taxon>Pentapetalae</taxon>
        <taxon>asterids</taxon>
        <taxon>lamiids</taxon>
        <taxon>Solanales</taxon>
        <taxon>Solanaceae</taxon>
        <taxon>Solanoideae</taxon>
        <taxon>Datureae</taxon>
        <taxon>Datura</taxon>
    </lineage>
</organism>
<dbReference type="EMBL" id="JACEIK010000262">
    <property type="protein sequence ID" value="MCD7453672.1"/>
    <property type="molecule type" value="Genomic_DNA"/>
</dbReference>